<dbReference type="Pfam" id="PF13580">
    <property type="entry name" value="SIS_2"/>
    <property type="match status" value="1"/>
</dbReference>
<keyword evidence="2" id="KW-0413">Isomerase</keyword>
<dbReference type="InterPro" id="IPR001347">
    <property type="entry name" value="SIS_dom"/>
</dbReference>
<dbReference type="PANTHER" id="PTHR30390">
    <property type="entry name" value="SEDOHEPTULOSE 7-PHOSPHATE ISOMERASE / DNAA INITIATOR-ASSOCIATING FACTOR FOR REPLICATION INITIATION"/>
    <property type="match status" value="1"/>
</dbReference>
<accession>A0A150WM30</accession>
<dbReference type="GO" id="GO:0097367">
    <property type="term" value="F:carbohydrate derivative binding"/>
    <property type="evidence" value="ECO:0007669"/>
    <property type="project" value="InterPro"/>
</dbReference>
<dbReference type="InterPro" id="IPR050099">
    <property type="entry name" value="SIS_GmhA/DiaA_subfam"/>
</dbReference>
<dbReference type="PANTHER" id="PTHR30390:SF8">
    <property type="entry name" value="SUGAR ISOMERASE (SIS)"/>
    <property type="match status" value="1"/>
</dbReference>
<dbReference type="Proteomes" id="UP000075320">
    <property type="component" value="Unassembled WGS sequence"/>
</dbReference>
<feature type="domain" description="SIS" evidence="1">
    <location>
        <begin position="41"/>
        <end position="202"/>
    </location>
</feature>
<dbReference type="Gene3D" id="3.40.50.10490">
    <property type="entry name" value="Glucose-6-phosphate isomerase like protein, domain 1"/>
    <property type="match status" value="1"/>
</dbReference>
<name>A0A150WM30_BDEBC</name>
<dbReference type="PROSITE" id="PS51464">
    <property type="entry name" value="SIS"/>
    <property type="match status" value="1"/>
</dbReference>
<comment type="caution">
    <text evidence="2">The sequence shown here is derived from an EMBL/GenBank/DDBJ whole genome shotgun (WGS) entry which is preliminary data.</text>
</comment>
<dbReference type="OrthoDB" id="9810929at2"/>
<evidence type="ECO:0000259" key="1">
    <source>
        <dbReference type="PROSITE" id="PS51464"/>
    </source>
</evidence>
<dbReference type="AlphaFoldDB" id="A0A150WM30"/>
<organism evidence="2 3">
    <name type="scientific">Bdellovibrio bacteriovorus</name>
    <dbReference type="NCBI Taxonomy" id="959"/>
    <lineage>
        <taxon>Bacteria</taxon>
        <taxon>Pseudomonadati</taxon>
        <taxon>Bdellovibrionota</taxon>
        <taxon>Bdellovibrionia</taxon>
        <taxon>Bdellovibrionales</taxon>
        <taxon>Pseudobdellovibrionaceae</taxon>
        <taxon>Bdellovibrio</taxon>
    </lineage>
</organism>
<sequence>MQNRLDEIFTENRNPAQFAQKYGSYLGEVLSKLDYNAIGKMIETVLDARERGAHIFFIGNGGSAATASHFANDISIGTRVTDKPFKAMALTDNVAILTAVGNDDGYEVIFTKQLQNFANPGDVLVAISASGNSPNIIHTVKYAKEKGLKVIGLTGFDGGKLRELSDIKIHVDTRKGEYGPVEDVHMFVDHLIGSYFNRIVKV</sequence>
<keyword evidence="3" id="KW-1185">Reference proteome</keyword>
<dbReference type="GO" id="GO:1901135">
    <property type="term" value="P:carbohydrate derivative metabolic process"/>
    <property type="evidence" value="ECO:0007669"/>
    <property type="project" value="InterPro"/>
</dbReference>
<gene>
    <name evidence="2" type="ORF">AZI86_11060</name>
</gene>
<protein>
    <submittedName>
        <fullName evidence="2">Sugar isomerase</fullName>
    </submittedName>
</protein>
<dbReference type="EMBL" id="LUKE01000002">
    <property type="protein sequence ID" value="KYG64994.1"/>
    <property type="molecule type" value="Genomic_DNA"/>
</dbReference>
<evidence type="ECO:0000313" key="3">
    <source>
        <dbReference type="Proteomes" id="UP000075320"/>
    </source>
</evidence>
<dbReference type="SUPFAM" id="SSF53697">
    <property type="entry name" value="SIS domain"/>
    <property type="match status" value="1"/>
</dbReference>
<dbReference type="GO" id="GO:0016853">
    <property type="term" value="F:isomerase activity"/>
    <property type="evidence" value="ECO:0007669"/>
    <property type="project" value="UniProtKB-KW"/>
</dbReference>
<dbReference type="RefSeq" id="WP_061835506.1">
    <property type="nucleotide sequence ID" value="NZ_LUKE01000002.1"/>
</dbReference>
<dbReference type="InterPro" id="IPR035461">
    <property type="entry name" value="GmhA/DiaA"/>
</dbReference>
<proteinExistence type="predicted"/>
<evidence type="ECO:0000313" key="2">
    <source>
        <dbReference type="EMBL" id="KYG64994.1"/>
    </source>
</evidence>
<reference evidence="2 3" key="1">
    <citation type="submission" date="2016-03" db="EMBL/GenBank/DDBJ databases">
        <authorList>
            <person name="Ploux O."/>
        </authorList>
    </citation>
    <scope>NUCLEOTIDE SEQUENCE [LARGE SCALE GENOMIC DNA]</scope>
    <source>
        <strain evidence="2 3">R0</strain>
    </source>
</reference>
<dbReference type="CDD" id="cd05006">
    <property type="entry name" value="SIS_GmhA"/>
    <property type="match status" value="1"/>
</dbReference>
<dbReference type="InterPro" id="IPR046348">
    <property type="entry name" value="SIS_dom_sf"/>
</dbReference>